<keyword evidence="2" id="KW-1185">Reference proteome</keyword>
<protein>
    <submittedName>
        <fullName evidence="1">YbaB/EbfC DNA-binding family protein</fullName>
    </submittedName>
</protein>
<dbReference type="SUPFAM" id="SSF82607">
    <property type="entry name" value="YbaB-like"/>
    <property type="match status" value="1"/>
</dbReference>
<comment type="caution">
    <text evidence="1">The sequence shown here is derived from an EMBL/GenBank/DDBJ whole genome shotgun (WGS) entry which is preliminary data.</text>
</comment>
<proteinExistence type="predicted"/>
<dbReference type="OrthoDB" id="4762213at2"/>
<dbReference type="InterPro" id="IPR004401">
    <property type="entry name" value="YbaB/EbfC"/>
</dbReference>
<dbReference type="EMBL" id="PYAX01000002">
    <property type="protein sequence ID" value="PSL57754.1"/>
    <property type="molecule type" value="Genomic_DNA"/>
</dbReference>
<dbReference type="Proteomes" id="UP000241118">
    <property type="component" value="Unassembled WGS sequence"/>
</dbReference>
<accession>A0A2P8IH22</accession>
<evidence type="ECO:0000313" key="2">
    <source>
        <dbReference type="Proteomes" id="UP000241118"/>
    </source>
</evidence>
<keyword evidence="1" id="KW-0238">DNA-binding</keyword>
<reference evidence="1 2" key="1">
    <citation type="submission" date="2018-03" db="EMBL/GenBank/DDBJ databases">
        <title>Genomic Encyclopedia of Type Strains, Phase III (KMG-III): the genomes of soil and plant-associated and newly described type strains.</title>
        <authorList>
            <person name="Whitman W."/>
        </authorList>
    </citation>
    <scope>NUCLEOTIDE SEQUENCE [LARGE SCALE GENOMIC DNA]</scope>
    <source>
        <strain evidence="1 2">CGMCC 4.7097</strain>
    </source>
</reference>
<dbReference type="AlphaFoldDB" id="A0A2P8IH22"/>
<dbReference type="RefSeq" id="WP_106614627.1">
    <property type="nucleotide sequence ID" value="NZ_PYAX01000002.1"/>
</dbReference>
<dbReference type="GO" id="GO:0003677">
    <property type="term" value="F:DNA binding"/>
    <property type="evidence" value="ECO:0007669"/>
    <property type="project" value="UniProtKB-KW"/>
</dbReference>
<dbReference type="Pfam" id="PF02575">
    <property type="entry name" value="YbaB_DNA_bd"/>
    <property type="match status" value="1"/>
</dbReference>
<sequence>MDPAQWLADYRERLDRAAHGARAASASLREVGATATSPRGEVSVTVNAGGLLDDVTVTPAARRLEADALSVLIVATAREAQRLAGARMAEVMSGYLGQGEALARITEHQPAEVGR</sequence>
<dbReference type="InterPro" id="IPR036894">
    <property type="entry name" value="YbaB-like_sf"/>
</dbReference>
<evidence type="ECO:0000313" key="1">
    <source>
        <dbReference type="EMBL" id="PSL57754.1"/>
    </source>
</evidence>
<organism evidence="1 2">
    <name type="scientific">Saccharothrix carnea</name>
    <dbReference type="NCBI Taxonomy" id="1280637"/>
    <lineage>
        <taxon>Bacteria</taxon>
        <taxon>Bacillati</taxon>
        <taxon>Actinomycetota</taxon>
        <taxon>Actinomycetes</taxon>
        <taxon>Pseudonocardiales</taxon>
        <taxon>Pseudonocardiaceae</taxon>
        <taxon>Saccharothrix</taxon>
    </lineage>
</organism>
<name>A0A2P8IH22_SACCR</name>
<gene>
    <name evidence="1" type="ORF">B0I31_102733</name>
</gene>
<dbReference type="Gene3D" id="3.30.1310.10">
    <property type="entry name" value="Nucleoid-associated protein YbaB-like domain"/>
    <property type="match status" value="1"/>
</dbReference>